<reference evidence="1 2" key="1">
    <citation type="journal article" date="2018" name="PLoS ONE">
        <title>The draft genome of Kipferlia bialata reveals reductive genome evolution in fornicate parasites.</title>
        <authorList>
            <person name="Tanifuji G."/>
            <person name="Takabayashi S."/>
            <person name="Kume K."/>
            <person name="Takagi M."/>
            <person name="Nakayama T."/>
            <person name="Kamikawa R."/>
            <person name="Inagaki Y."/>
            <person name="Hashimoto T."/>
        </authorList>
    </citation>
    <scope>NUCLEOTIDE SEQUENCE [LARGE SCALE GENOMIC DNA]</scope>
    <source>
        <strain evidence="1">NY0173</strain>
    </source>
</reference>
<feature type="non-terminal residue" evidence="1">
    <location>
        <position position="1"/>
    </location>
</feature>
<name>A0A391P310_9EUKA</name>
<comment type="caution">
    <text evidence="1">The sequence shown here is derived from an EMBL/GenBank/DDBJ whole genome shotgun (WGS) entry which is preliminary data.</text>
</comment>
<dbReference type="EMBL" id="BDIP01010436">
    <property type="protein sequence ID" value="GCA65258.1"/>
    <property type="molecule type" value="Genomic_DNA"/>
</dbReference>
<evidence type="ECO:0000313" key="2">
    <source>
        <dbReference type="Proteomes" id="UP000265618"/>
    </source>
</evidence>
<evidence type="ECO:0000313" key="1">
    <source>
        <dbReference type="EMBL" id="GCA65258.1"/>
    </source>
</evidence>
<dbReference type="Proteomes" id="UP000265618">
    <property type="component" value="Unassembled WGS sequence"/>
</dbReference>
<protein>
    <submittedName>
        <fullName evidence="1">Uncharacterized protein</fullName>
    </submittedName>
</protein>
<accession>A0A391P310</accession>
<keyword evidence="2" id="KW-1185">Reference proteome</keyword>
<sequence>AERLMTVSHPEPLP</sequence>
<organism evidence="1 2">
    <name type="scientific">Kipferlia bialata</name>
    <dbReference type="NCBI Taxonomy" id="797122"/>
    <lineage>
        <taxon>Eukaryota</taxon>
        <taxon>Metamonada</taxon>
        <taxon>Carpediemonas-like organisms</taxon>
        <taxon>Kipferlia</taxon>
    </lineage>
</organism>
<gene>
    <name evidence="1" type="ORF">KIPB_016690</name>
</gene>
<proteinExistence type="predicted"/>